<evidence type="ECO:0000313" key="3">
    <source>
        <dbReference type="Proteomes" id="UP000037035"/>
    </source>
</evidence>
<evidence type="ECO:0000313" key="2">
    <source>
        <dbReference type="EMBL" id="KNZ48233.1"/>
    </source>
</evidence>
<reference evidence="2 3" key="1">
    <citation type="submission" date="2015-08" db="EMBL/GenBank/DDBJ databases">
        <title>Next Generation Sequencing and Analysis of the Genome of Puccinia sorghi L Schw, the Causal Agent of Maize Common Rust.</title>
        <authorList>
            <person name="Rochi L."/>
            <person name="Burguener G."/>
            <person name="Darino M."/>
            <person name="Turjanski A."/>
            <person name="Kreff E."/>
            <person name="Dieguez M.J."/>
            <person name="Sacco F."/>
        </authorList>
    </citation>
    <scope>NUCLEOTIDE SEQUENCE [LARGE SCALE GENOMIC DNA]</scope>
    <source>
        <strain evidence="2 3">RO10H11247</strain>
    </source>
</reference>
<dbReference type="VEuPathDB" id="FungiDB:VP01_580g1"/>
<protein>
    <submittedName>
        <fullName evidence="2">Uncharacterized protein</fullName>
    </submittedName>
</protein>
<feature type="transmembrane region" description="Helical" evidence="1">
    <location>
        <begin position="322"/>
        <end position="340"/>
    </location>
</feature>
<gene>
    <name evidence="2" type="ORF">VP01_580g1</name>
</gene>
<keyword evidence="3" id="KW-1185">Reference proteome</keyword>
<dbReference type="Proteomes" id="UP000037035">
    <property type="component" value="Unassembled WGS sequence"/>
</dbReference>
<feature type="transmembrane region" description="Helical" evidence="1">
    <location>
        <begin position="299"/>
        <end position="316"/>
    </location>
</feature>
<organism evidence="2 3">
    <name type="scientific">Puccinia sorghi</name>
    <dbReference type="NCBI Taxonomy" id="27349"/>
    <lineage>
        <taxon>Eukaryota</taxon>
        <taxon>Fungi</taxon>
        <taxon>Dikarya</taxon>
        <taxon>Basidiomycota</taxon>
        <taxon>Pucciniomycotina</taxon>
        <taxon>Pucciniomycetes</taxon>
        <taxon>Pucciniales</taxon>
        <taxon>Pucciniaceae</taxon>
        <taxon>Puccinia</taxon>
    </lineage>
</organism>
<keyword evidence="1" id="KW-1133">Transmembrane helix</keyword>
<feature type="transmembrane region" description="Helical" evidence="1">
    <location>
        <begin position="12"/>
        <end position="32"/>
    </location>
</feature>
<proteinExistence type="predicted"/>
<feature type="transmembrane region" description="Helical" evidence="1">
    <location>
        <begin position="52"/>
        <end position="70"/>
    </location>
</feature>
<name>A0A0L6UI91_9BASI</name>
<dbReference type="EMBL" id="LAVV01011063">
    <property type="protein sequence ID" value="KNZ48233.1"/>
    <property type="molecule type" value="Genomic_DNA"/>
</dbReference>
<feature type="transmembrane region" description="Helical" evidence="1">
    <location>
        <begin position="273"/>
        <end position="292"/>
    </location>
</feature>
<accession>A0A0L6UI91</accession>
<feature type="transmembrane region" description="Helical" evidence="1">
    <location>
        <begin position="372"/>
        <end position="391"/>
    </location>
</feature>
<keyword evidence="1" id="KW-0472">Membrane</keyword>
<evidence type="ECO:0000256" key="1">
    <source>
        <dbReference type="SAM" id="Phobius"/>
    </source>
</evidence>
<sequence length="570" mass="65848">MGCLHYLVTKAVQCHIHFVPCTYIHMFLVLLHGDFLATTSPTTCALDFRRNLHIFSMAYVGISLVSDLLLSLSNFTNPFYSTFFIHSHQHLNPQTPLNEKHQFLPILILLLALKPHQDNSLQRDLSPADRVIWYFTESFQQLIKKRFRNWIMYTAKKNLLNCLQLTCRKSQDSYVVTPTILQNLDGSLAGAWCMSTAGSCASFVCSDNCSYTGLLLMYLHDRKENNLECKRVYYTYKKFEIIPFFLLLPEFPFLSLGLFLGRNIVVKFHSYSQPLAFLILYSWFLFIILLFISQLHLEPLALSLIFCLQVLVSTPTGSIEQIFKIFFFMIAIQLLLLIAYPRKYFLIFLLFIINFTSDKASCFLTSHVFQRLALFLSHSLNCVLLWCYYVLLKILSHWCIPDSIPLLTVVQFSHAQAPLKLAQQRLINAWMASSMILSPSSSQVKGGYYPCTATRFLVRMRGGCDGEFCLSGVMVLEVSLSVLCYSATLRRQYICVCCIDQCNSLGRPGKMINEQRWITLRGWTGRKDDIIKQDLRGMKALHTSQRREGIQWELEYLQGREKDRNDLHLI</sequence>
<keyword evidence="1" id="KW-0812">Transmembrane</keyword>
<dbReference type="AlphaFoldDB" id="A0A0L6UI91"/>
<comment type="caution">
    <text evidence="2">The sequence shown here is derived from an EMBL/GenBank/DDBJ whole genome shotgun (WGS) entry which is preliminary data.</text>
</comment>
<feature type="transmembrane region" description="Helical" evidence="1">
    <location>
        <begin position="241"/>
        <end position="261"/>
    </location>
</feature>